<dbReference type="PANTHER" id="PTHR30349:SF94">
    <property type="entry name" value="INTEGRASE_RECOMBINASE HI_1414-RELATED"/>
    <property type="match status" value="1"/>
</dbReference>
<dbReference type="InterPro" id="IPR050090">
    <property type="entry name" value="Tyrosine_recombinase_XerCD"/>
</dbReference>
<dbReference type="RefSeq" id="WP_274164657.1">
    <property type="nucleotide sequence ID" value="NZ_JAJUBC010000012.1"/>
</dbReference>
<dbReference type="PANTHER" id="PTHR30349">
    <property type="entry name" value="PHAGE INTEGRASE-RELATED"/>
    <property type="match status" value="1"/>
</dbReference>
<evidence type="ECO:0000313" key="5">
    <source>
        <dbReference type="Proteomes" id="UP001149400"/>
    </source>
</evidence>
<dbReference type="Pfam" id="PF00589">
    <property type="entry name" value="Phage_integrase"/>
    <property type="match status" value="1"/>
</dbReference>
<evidence type="ECO:0000256" key="2">
    <source>
        <dbReference type="ARBA" id="ARBA00023172"/>
    </source>
</evidence>
<keyword evidence="2" id="KW-0233">DNA recombination</keyword>
<evidence type="ECO:0000313" key="4">
    <source>
        <dbReference type="EMBL" id="MDD1793805.1"/>
    </source>
</evidence>
<proteinExistence type="predicted"/>
<keyword evidence="5" id="KW-1185">Reference proteome</keyword>
<gene>
    <name evidence="4" type="ORF">LRP50_11745</name>
</gene>
<protein>
    <submittedName>
        <fullName evidence="4">Site-specific integrase</fullName>
    </submittedName>
</protein>
<dbReference type="InterPro" id="IPR002104">
    <property type="entry name" value="Integrase_catalytic"/>
</dbReference>
<accession>A0ABT5R0K6</accession>
<sequence length="355" mass="40206">MATKAIEQVNTQRGTRYKARVRVTSGGKTLEQCCKTFDTYQEADKWATKAKQTAERKGVEGLREIKMTKSILIGDVIEMVLNNEPTSNHLGRSKEANLRMLLTYPIAKLPADSLTAQDLFEHCKLRRETVKAQTVSHDISNLCTALKDANTFYGIPTDRTAFDSARSSLQRHGYIARSAERSRRLKSGELEQISGALKAINTNSKQRIPLQDIMEIAVDIGLRLGEILKLHRDDICKKTRTITVRDRKHPKKNKRHTDILDVSDKLLDLLLNQPEREDNLLFPYSSKAIGYKWRKLTKDLGIVDLRFHDLRTEAACRMFEAGLSAIEISKITGHRDINVLNNHYLPLCASLPKAA</sequence>
<organism evidence="4 5">
    <name type="scientific">Enterovibrio gelatinilyticus</name>
    <dbReference type="NCBI Taxonomy" id="2899819"/>
    <lineage>
        <taxon>Bacteria</taxon>
        <taxon>Pseudomonadati</taxon>
        <taxon>Pseudomonadota</taxon>
        <taxon>Gammaproteobacteria</taxon>
        <taxon>Vibrionales</taxon>
        <taxon>Vibrionaceae</taxon>
        <taxon>Enterovibrio</taxon>
    </lineage>
</organism>
<keyword evidence="1" id="KW-0229">DNA integration</keyword>
<evidence type="ECO:0000256" key="1">
    <source>
        <dbReference type="ARBA" id="ARBA00022908"/>
    </source>
</evidence>
<comment type="caution">
    <text evidence="4">The sequence shown here is derived from an EMBL/GenBank/DDBJ whole genome shotgun (WGS) entry which is preliminary data.</text>
</comment>
<name>A0ABT5R0K6_9GAMM</name>
<dbReference type="CDD" id="cd00796">
    <property type="entry name" value="INT_Rci_Hp1_C"/>
    <property type="match status" value="1"/>
</dbReference>
<dbReference type="EMBL" id="JAJUBC010000012">
    <property type="protein sequence ID" value="MDD1793805.1"/>
    <property type="molecule type" value="Genomic_DNA"/>
</dbReference>
<dbReference type="Gene3D" id="1.10.443.10">
    <property type="entry name" value="Intergrase catalytic core"/>
    <property type="match status" value="1"/>
</dbReference>
<evidence type="ECO:0000259" key="3">
    <source>
        <dbReference type="PROSITE" id="PS51898"/>
    </source>
</evidence>
<dbReference type="Proteomes" id="UP001149400">
    <property type="component" value="Unassembled WGS sequence"/>
</dbReference>
<dbReference type="InterPro" id="IPR013762">
    <property type="entry name" value="Integrase-like_cat_sf"/>
</dbReference>
<dbReference type="PROSITE" id="PS51898">
    <property type="entry name" value="TYR_RECOMBINASE"/>
    <property type="match status" value="1"/>
</dbReference>
<dbReference type="SUPFAM" id="SSF56349">
    <property type="entry name" value="DNA breaking-rejoining enzymes"/>
    <property type="match status" value="1"/>
</dbReference>
<dbReference type="InterPro" id="IPR011010">
    <property type="entry name" value="DNA_brk_join_enz"/>
</dbReference>
<feature type="domain" description="Tyr recombinase" evidence="3">
    <location>
        <begin position="183"/>
        <end position="355"/>
    </location>
</feature>
<reference evidence="4" key="1">
    <citation type="submission" date="2021-12" db="EMBL/GenBank/DDBJ databases">
        <title>Enterovibrio ZSDZ35 sp. nov. and Enterovibrio ZSDZ42 sp. nov., isolated from coastal seawater in Qingdao.</title>
        <authorList>
            <person name="Zhang P."/>
        </authorList>
    </citation>
    <scope>NUCLEOTIDE SEQUENCE</scope>
    <source>
        <strain evidence="4">ZSDZ42</strain>
    </source>
</reference>